<protein>
    <recommendedName>
        <fullName evidence="11">PAS domain-containing protein</fullName>
    </recommendedName>
</protein>
<evidence type="ECO:0000256" key="9">
    <source>
        <dbReference type="ARBA" id="ARBA00023278"/>
    </source>
</evidence>
<evidence type="ECO:0000256" key="10">
    <source>
        <dbReference type="SAM" id="MobiDB-lite"/>
    </source>
</evidence>
<keyword evidence="9" id="KW-0379">Hydroxylation</keyword>
<dbReference type="GO" id="GO:0000977">
    <property type="term" value="F:RNA polymerase II transcription regulatory region sequence-specific DNA binding"/>
    <property type="evidence" value="ECO:0007669"/>
    <property type="project" value="TreeGrafter"/>
</dbReference>
<evidence type="ECO:0000259" key="11">
    <source>
        <dbReference type="PROSITE" id="PS50112"/>
    </source>
</evidence>
<feature type="region of interest" description="Disordered" evidence="10">
    <location>
        <begin position="298"/>
        <end position="363"/>
    </location>
</feature>
<feature type="compositionally biased region" description="Low complexity" evidence="10">
    <location>
        <begin position="306"/>
        <end position="322"/>
    </location>
</feature>
<reference evidence="12" key="1">
    <citation type="journal article" date="2023" name="Mol. Biol. Evol.">
        <title>Third-Generation Sequencing Reveals the Adaptive Role of the Epigenome in Three Deep-Sea Polychaetes.</title>
        <authorList>
            <person name="Perez M."/>
            <person name="Aroh O."/>
            <person name="Sun Y."/>
            <person name="Lan Y."/>
            <person name="Juniper S.K."/>
            <person name="Young C.R."/>
            <person name="Angers B."/>
            <person name="Qian P.Y."/>
        </authorList>
    </citation>
    <scope>NUCLEOTIDE SEQUENCE</scope>
    <source>
        <strain evidence="12">R07B-5</strain>
    </source>
</reference>
<dbReference type="GO" id="GO:0000981">
    <property type="term" value="F:DNA-binding transcription factor activity, RNA polymerase II-specific"/>
    <property type="evidence" value="ECO:0007669"/>
    <property type="project" value="TreeGrafter"/>
</dbReference>
<dbReference type="GO" id="GO:0005634">
    <property type="term" value="C:nucleus"/>
    <property type="evidence" value="ECO:0007669"/>
    <property type="project" value="UniProtKB-SubCell"/>
</dbReference>
<evidence type="ECO:0000256" key="4">
    <source>
        <dbReference type="ARBA" id="ARBA00023015"/>
    </source>
</evidence>
<keyword evidence="7" id="KW-0804">Transcription</keyword>
<dbReference type="GO" id="GO:0071456">
    <property type="term" value="P:cellular response to hypoxia"/>
    <property type="evidence" value="ECO:0007669"/>
    <property type="project" value="TreeGrafter"/>
</dbReference>
<keyword evidence="6" id="KW-0010">Activator</keyword>
<evidence type="ECO:0000256" key="8">
    <source>
        <dbReference type="ARBA" id="ARBA00023242"/>
    </source>
</evidence>
<evidence type="ECO:0000313" key="12">
    <source>
        <dbReference type="EMBL" id="KAK2187829.1"/>
    </source>
</evidence>
<organism evidence="12 13">
    <name type="scientific">Ridgeia piscesae</name>
    <name type="common">Tubeworm</name>
    <dbReference type="NCBI Taxonomy" id="27915"/>
    <lineage>
        <taxon>Eukaryota</taxon>
        <taxon>Metazoa</taxon>
        <taxon>Spiralia</taxon>
        <taxon>Lophotrochozoa</taxon>
        <taxon>Annelida</taxon>
        <taxon>Polychaeta</taxon>
        <taxon>Sedentaria</taxon>
        <taxon>Canalipalpata</taxon>
        <taxon>Sabellida</taxon>
        <taxon>Siboglinidae</taxon>
        <taxon>Ridgeia</taxon>
    </lineage>
</organism>
<dbReference type="AlphaFoldDB" id="A0AAD9P450"/>
<dbReference type="PROSITE" id="PS50112">
    <property type="entry name" value="PAS"/>
    <property type="match status" value="1"/>
</dbReference>
<dbReference type="Proteomes" id="UP001209878">
    <property type="component" value="Unassembled WGS sequence"/>
</dbReference>
<evidence type="ECO:0000256" key="1">
    <source>
        <dbReference type="ARBA" id="ARBA00004123"/>
    </source>
</evidence>
<dbReference type="InterPro" id="IPR000014">
    <property type="entry name" value="PAS"/>
</dbReference>
<comment type="subcellular location">
    <subcellularLocation>
        <location evidence="1">Nucleus</location>
    </subcellularLocation>
</comment>
<dbReference type="FunFam" id="3.30.450.20:FF:000015">
    <property type="entry name" value="Hypoxia-inducible factor 1-alpha isoform 1"/>
    <property type="match status" value="1"/>
</dbReference>
<keyword evidence="13" id="KW-1185">Reference proteome</keyword>
<evidence type="ECO:0000256" key="2">
    <source>
        <dbReference type="ARBA" id="ARBA00022737"/>
    </source>
</evidence>
<dbReference type="PANTHER" id="PTHR23043">
    <property type="entry name" value="HYPOXIA-INDUCIBLE FACTOR 1 ALPHA"/>
    <property type="match status" value="1"/>
</dbReference>
<comment type="caution">
    <text evidence="12">The sequence shown here is derived from an EMBL/GenBank/DDBJ whole genome shotgun (WGS) entry which is preliminary data.</text>
</comment>
<dbReference type="Gene3D" id="3.30.450.20">
    <property type="entry name" value="PAS domain"/>
    <property type="match status" value="2"/>
</dbReference>
<name>A0AAD9P450_RIDPI</name>
<evidence type="ECO:0000256" key="5">
    <source>
        <dbReference type="ARBA" id="ARBA00023125"/>
    </source>
</evidence>
<keyword evidence="5" id="KW-0238">DNA-binding</keyword>
<keyword evidence="3" id="KW-0832">Ubl conjugation</keyword>
<dbReference type="Pfam" id="PF14598">
    <property type="entry name" value="PAS_11"/>
    <property type="match status" value="1"/>
</dbReference>
<keyword evidence="8" id="KW-0539">Nucleus</keyword>
<dbReference type="NCBIfam" id="TIGR00229">
    <property type="entry name" value="sensory_box"/>
    <property type="match status" value="1"/>
</dbReference>
<dbReference type="InterPro" id="IPR001610">
    <property type="entry name" value="PAC"/>
</dbReference>
<dbReference type="SUPFAM" id="SSF55785">
    <property type="entry name" value="PYP-like sensor domain (PAS domain)"/>
    <property type="match status" value="1"/>
</dbReference>
<accession>A0AAD9P450</accession>
<evidence type="ECO:0000256" key="3">
    <source>
        <dbReference type="ARBA" id="ARBA00022843"/>
    </source>
</evidence>
<dbReference type="EMBL" id="JAODUO010000153">
    <property type="protein sequence ID" value="KAK2187829.1"/>
    <property type="molecule type" value="Genomic_DNA"/>
</dbReference>
<keyword evidence="4" id="KW-0805">Transcription regulation</keyword>
<dbReference type="SMART" id="SM00086">
    <property type="entry name" value="PAC"/>
    <property type="match status" value="1"/>
</dbReference>
<feature type="domain" description="PAS" evidence="11">
    <location>
        <begin position="99"/>
        <end position="150"/>
    </location>
</feature>
<gene>
    <name evidence="12" type="ORF">NP493_153g06007</name>
</gene>
<dbReference type="PANTHER" id="PTHR23043:SF17">
    <property type="entry name" value="PROTEIN SIMILAR"/>
    <property type="match status" value="1"/>
</dbReference>
<sequence>MLSERPHHSDSTEEERVFFMRMKCTLTSKGRNINLKSATYKVIRCSGRLVTANYQSPYLSTITRSGHNPTCLLLVGEPIPHPSNIEVPLDTQTFLSRHSMDMKFTYCDDRIYDLLGYRSDDLIGQSVYEYYHALDSEDMEKAYKNLFSRGQTVTNKYRFLARRGGYAWVETQCTIIYNSRTEKPQCVVCVNFMISGVEEEDVVLSKVQADAEEEDFSLGGIIPITDKIFAPRTKDMEQDYYMPPELTALGNNIVNDLTHLAPTAGDVMVPLCFPSQAPFTTMFDDMFFAGFDKHHSQKEAPPVYMSSGSDDMSHTTSTSSQDAEPIDTDNTKQTYRQQDMSPLTVDTTPAYSPDVLSSPPSLIDEKDTSAMIDQAQRSNGGNTLSPSSNVCDQIASLTTDDIDLEMERRAPYIPMNGEEDLVFSMSAPVPLVDIDDDNGMRCMLGITESVFTPLPTNINSNKQIPIPLSVQRQEANEKRRQTSMNSAQNICVPKVKPPVTDCLETGPPLSKMPRFDALPPPLCDRAPPPHPPKSLLASALATTVTVVTTQPTPPRTVCSSGKDATESVLLNLLVCGEDVNHGYRIDPKENEIAGVSEADGGVPALTEVLTAPTPQHVSERSLYTTSGLALQLERTNTSKGKEAFLQNILGVGREVLSQQRPPSLQGIVLIQRSNV</sequence>
<proteinExistence type="predicted"/>
<evidence type="ECO:0000256" key="6">
    <source>
        <dbReference type="ARBA" id="ARBA00023159"/>
    </source>
</evidence>
<feature type="compositionally biased region" description="Polar residues" evidence="10">
    <location>
        <begin position="331"/>
        <end position="350"/>
    </location>
</feature>
<evidence type="ECO:0000256" key="7">
    <source>
        <dbReference type="ARBA" id="ARBA00023163"/>
    </source>
</evidence>
<evidence type="ECO:0000313" key="13">
    <source>
        <dbReference type="Proteomes" id="UP001209878"/>
    </source>
</evidence>
<dbReference type="InterPro" id="IPR035965">
    <property type="entry name" value="PAS-like_dom_sf"/>
</dbReference>
<dbReference type="CDD" id="cd00130">
    <property type="entry name" value="PAS"/>
    <property type="match status" value="1"/>
</dbReference>
<keyword evidence="2" id="KW-0677">Repeat</keyword>
<dbReference type="SMART" id="SM00091">
    <property type="entry name" value="PAS"/>
    <property type="match status" value="1"/>
</dbReference>